<feature type="compositionally biased region" description="Low complexity" evidence="1">
    <location>
        <begin position="643"/>
        <end position="666"/>
    </location>
</feature>
<feature type="compositionally biased region" description="Polar residues" evidence="1">
    <location>
        <begin position="434"/>
        <end position="463"/>
    </location>
</feature>
<sequence>LHSFSPPQPSAPQHHTSAVRSAEHQGAVARSSSQPRAARAQPQVTSPVQKANASAPTAPSSRDLAAQSIGTDEQLISDSYGAGGSGPPSMQTQQSFSGGSSNEASPTPRPPPFTSIRPLSQLPPSGPLQMQGASDQASGQEGSVNKPAVRPDSRRSLFVRPGGRGVRSAERSGSSSGVREGLQPGVTASAPPPYHHHHQQQQQQQQQQNAGSYAAVHASSKGVLSPPAGAPMNGHKSAVSTAPSVPRPTTPAPPEGLLHSHNVQSLVEHWEENAGAEAPCSLPLHSAHHDRSHAAPFDVSFTQSEFPGATQHAPGGDAAHGGPHPAHGEELDCWKGGSSEGQGAAQTPSSPQQQGSPDAGAHHDDEGDDGGDGQGLLELPAWARGGDTTLGSQSTQARLRTGSSTPQSSYSLNNLGSDCTSHLGSHRSGDLASKYSSGRPTRAPASSSLGPGTYHSSPLSSAVQQQQRQQQQHPGWVAPTHSPSISVSKYVSLTMQHQRAPLGPQASFQAEEEPPHPRTSGLQGPGSLAEMAAEAEAAAAAAAGPHSGPPTGQESKNGVRHGLLSPGGLATTVSKMLADLAAARQGTSASSAGCGGGGGEELKGLGARQAGAVAESTLPAFDSAAGLAPALQLPTPSPPPCPSATLFPPALPVPSATAPTAAATAPLPRPSPPFPLPGFGSISSPQPALHPPLPPPPPQQLPVQRDVKSLLQQPQQASGSTTASPPPHPRPASTVKPTAPSYCNPIHACKPESHSTSSRSVSAPGPVSLGLYQHPMSSPTVSAAPGPVSLGQYQHPLSSPPVSAPGPVLAPAPVSVCQYQHPTSSPPVSAASGALQRPALLSLRSPPRIPYLCPPAVGTDALLAGTEARPYDHLHQQALSRASVAVPTHEPAGVAEEKEAEPRSQRPPAWLGQHWPASRDSPQHTSMSVRAGEGQGVGGARNRSAQVHLPASCSPQQPLQGLDYVSCRDGSSVPLSAPSHPSPVPSPQPLPPAVAPLRVPDLLRPLQTDCGRPSGIDLNGVPYFSTYDVLHKSPGKF</sequence>
<dbReference type="EMBL" id="MU070817">
    <property type="protein sequence ID" value="KAF5826598.1"/>
    <property type="molecule type" value="Genomic_DNA"/>
</dbReference>
<feature type="non-terminal residue" evidence="2">
    <location>
        <position position="1"/>
    </location>
</feature>
<organism evidence="2 3">
    <name type="scientific">Dunaliella salina</name>
    <name type="common">Green alga</name>
    <name type="synonym">Protococcus salinus</name>
    <dbReference type="NCBI Taxonomy" id="3046"/>
    <lineage>
        <taxon>Eukaryota</taxon>
        <taxon>Viridiplantae</taxon>
        <taxon>Chlorophyta</taxon>
        <taxon>core chlorophytes</taxon>
        <taxon>Chlorophyceae</taxon>
        <taxon>CS clade</taxon>
        <taxon>Chlamydomonadales</taxon>
        <taxon>Dunaliellaceae</taxon>
        <taxon>Dunaliella</taxon>
    </lineage>
</organism>
<feature type="region of interest" description="Disordered" evidence="1">
    <location>
        <begin position="583"/>
        <end position="611"/>
    </location>
</feature>
<feature type="region of interest" description="Disordered" evidence="1">
    <location>
        <begin position="305"/>
        <end position="567"/>
    </location>
</feature>
<feature type="compositionally biased region" description="Polar residues" evidence="1">
    <location>
        <begin position="710"/>
        <end position="723"/>
    </location>
</feature>
<evidence type="ECO:0000313" key="3">
    <source>
        <dbReference type="Proteomes" id="UP000815325"/>
    </source>
</evidence>
<feature type="compositionally biased region" description="Basic and acidic residues" evidence="1">
    <location>
        <begin position="895"/>
        <end position="904"/>
    </location>
</feature>
<keyword evidence="3" id="KW-1185">Reference proteome</keyword>
<feature type="compositionally biased region" description="Low complexity" evidence="1">
    <location>
        <begin position="118"/>
        <end position="132"/>
    </location>
</feature>
<feature type="region of interest" description="Disordered" evidence="1">
    <location>
        <begin position="882"/>
        <end position="993"/>
    </location>
</feature>
<evidence type="ECO:0000256" key="1">
    <source>
        <dbReference type="SAM" id="MobiDB-lite"/>
    </source>
</evidence>
<feature type="compositionally biased region" description="Polar residues" evidence="1">
    <location>
        <begin position="481"/>
        <end position="497"/>
    </location>
</feature>
<feature type="compositionally biased region" description="Pro residues" evidence="1">
    <location>
        <begin position="245"/>
        <end position="254"/>
    </location>
</feature>
<gene>
    <name evidence="2" type="ORF">DUNSADRAFT_2584</name>
</gene>
<feature type="compositionally biased region" description="Low complexity" evidence="1">
    <location>
        <begin position="27"/>
        <end position="44"/>
    </location>
</feature>
<feature type="compositionally biased region" description="Polar residues" evidence="1">
    <location>
        <begin position="88"/>
        <end position="105"/>
    </location>
</feature>
<comment type="caution">
    <text evidence="2">The sequence shown here is derived from an EMBL/GenBank/DDBJ whole genome shotgun (WGS) entry which is preliminary data.</text>
</comment>
<evidence type="ECO:0000313" key="2">
    <source>
        <dbReference type="EMBL" id="KAF5826598.1"/>
    </source>
</evidence>
<feature type="compositionally biased region" description="Pro residues" evidence="1">
    <location>
        <begin position="1"/>
        <end position="10"/>
    </location>
</feature>
<dbReference type="Proteomes" id="UP000815325">
    <property type="component" value="Unassembled WGS sequence"/>
</dbReference>
<proteinExistence type="predicted"/>
<reference evidence="2" key="1">
    <citation type="submission" date="2017-08" db="EMBL/GenBank/DDBJ databases">
        <authorList>
            <person name="Polle J.E."/>
            <person name="Barry K."/>
            <person name="Cushman J."/>
            <person name="Schmutz J."/>
            <person name="Tran D."/>
            <person name="Hathwaick L.T."/>
            <person name="Yim W.C."/>
            <person name="Jenkins J."/>
            <person name="Mckie-Krisberg Z.M."/>
            <person name="Prochnik S."/>
            <person name="Lindquist E."/>
            <person name="Dockter R.B."/>
            <person name="Adam C."/>
            <person name="Molina H."/>
            <person name="Bunkerborg J."/>
            <person name="Jin E."/>
            <person name="Buchheim M."/>
            <person name="Magnuson J."/>
        </authorList>
    </citation>
    <scope>NUCLEOTIDE SEQUENCE</scope>
    <source>
        <strain evidence="2">CCAP 19/18</strain>
    </source>
</reference>
<feature type="compositionally biased region" description="Pro residues" evidence="1">
    <location>
        <begin position="667"/>
        <end position="676"/>
    </location>
</feature>
<feature type="region of interest" description="Disordered" evidence="1">
    <location>
        <begin position="1"/>
        <end position="258"/>
    </location>
</feature>
<feature type="compositionally biased region" description="Polar residues" evidence="1">
    <location>
        <begin position="133"/>
        <end position="143"/>
    </location>
</feature>
<feature type="compositionally biased region" description="Polar residues" evidence="1">
    <location>
        <begin position="389"/>
        <end position="423"/>
    </location>
</feature>
<feature type="compositionally biased region" description="Low complexity" evidence="1">
    <location>
        <begin position="312"/>
        <end position="325"/>
    </location>
</feature>
<feature type="compositionally biased region" description="Pro residues" evidence="1">
    <location>
        <begin position="688"/>
        <end position="700"/>
    </location>
</feature>
<feature type="compositionally biased region" description="Pro residues" evidence="1">
    <location>
        <begin position="980"/>
        <end position="993"/>
    </location>
</feature>
<accession>A0ABQ7FW67</accession>
<name>A0ABQ7FW67_DUNSA</name>
<feature type="compositionally biased region" description="Low complexity" evidence="1">
    <location>
        <begin position="529"/>
        <end position="543"/>
    </location>
</feature>
<feature type="compositionally biased region" description="Polar residues" evidence="1">
    <location>
        <begin position="68"/>
        <end position="77"/>
    </location>
</feature>
<feature type="compositionally biased region" description="Low complexity" evidence="1">
    <location>
        <begin position="342"/>
        <end position="359"/>
    </location>
</feature>
<protein>
    <submittedName>
        <fullName evidence="2">Uncharacterized protein</fullName>
    </submittedName>
</protein>
<feature type="compositionally biased region" description="Polar residues" evidence="1">
    <location>
        <begin position="45"/>
        <end position="60"/>
    </location>
</feature>
<feature type="region of interest" description="Disordered" evidence="1">
    <location>
        <begin position="629"/>
        <end position="787"/>
    </location>
</feature>
<feature type="compositionally biased region" description="Low complexity" evidence="1">
    <location>
        <begin position="171"/>
        <end position="181"/>
    </location>
</feature>